<protein>
    <recommendedName>
        <fullName evidence="1">PAS domain-containing protein</fullName>
    </recommendedName>
</protein>
<evidence type="ECO:0000259" key="1">
    <source>
        <dbReference type="PROSITE" id="PS50112"/>
    </source>
</evidence>
<dbReference type="PROSITE" id="PS50112">
    <property type="entry name" value="PAS"/>
    <property type="match status" value="1"/>
</dbReference>
<evidence type="ECO:0000313" key="3">
    <source>
        <dbReference type="Proteomes" id="UP001156196"/>
    </source>
</evidence>
<proteinExistence type="predicted"/>
<dbReference type="EMBL" id="CP109831">
    <property type="protein sequence ID" value="UYU18861.1"/>
    <property type="molecule type" value="Genomic_DNA"/>
</dbReference>
<accession>A0AAX3EC92</accession>
<gene>
    <name evidence="2" type="ORF">OH143_01850</name>
</gene>
<name>A0AAX3EC92_9EURY</name>
<dbReference type="SUPFAM" id="SSF55785">
    <property type="entry name" value="PYP-like sensor domain (PAS domain)"/>
    <property type="match status" value="1"/>
</dbReference>
<dbReference type="InterPro" id="IPR000014">
    <property type="entry name" value="PAS"/>
</dbReference>
<dbReference type="GeneID" id="76729596"/>
<organism evidence="2 3">
    <name type="scientific">Methanoculleus submarinus</name>
    <dbReference type="NCBI Taxonomy" id="204050"/>
    <lineage>
        <taxon>Archaea</taxon>
        <taxon>Methanobacteriati</taxon>
        <taxon>Methanobacteriota</taxon>
        <taxon>Stenosarchaea group</taxon>
        <taxon>Methanomicrobia</taxon>
        <taxon>Methanomicrobiales</taxon>
        <taxon>Methanomicrobiaceae</taxon>
        <taxon>Methanoculleus</taxon>
    </lineage>
</organism>
<dbReference type="Gene3D" id="3.30.450.20">
    <property type="entry name" value="PAS domain"/>
    <property type="match status" value="1"/>
</dbReference>
<sequence>MQTTEPDMEVRPEILQILDAMEDAAILADSGMNVRTITASMERLAGISADDARGADAARIVADQVLPEADRDQRERILSMLENRTGSEEITAKAPATVLGTTPQADVLQSRTNPDPVLLRRVEETVARDHLKSFNRSVNRRSSVAHSQDTYDSACGFRVLDNRQKCGSRRSG</sequence>
<reference evidence="2" key="1">
    <citation type="submission" date="2022-10" db="EMBL/GenBank/DDBJ databases">
        <title>Complete genome of Methanoculleus submarinus DSM 15122.</title>
        <authorList>
            <person name="Chen S.-C."/>
            <person name="Lai S.-J."/>
            <person name="You Y.-T."/>
        </authorList>
    </citation>
    <scope>NUCLEOTIDE SEQUENCE</scope>
    <source>
        <strain evidence="2">DSM 15122</strain>
    </source>
</reference>
<dbReference type="KEGG" id="msum:OH143_01850"/>
<dbReference type="InterPro" id="IPR035965">
    <property type="entry name" value="PAS-like_dom_sf"/>
</dbReference>
<dbReference type="GeneID" id="4847466"/>
<keyword evidence="3" id="KW-1185">Reference proteome</keyword>
<dbReference type="Proteomes" id="UP001156196">
    <property type="component" value="Chromosome"/>
</dbReference>
<feature type="domain" description="PAS" evidence="1">
    <location>
        <begin position="10"/>
        <end position="84"/>
    </location>
</feature>
<dbReference type="AlphaFoldDB" id="A0AAX3EC92"/>
<dbReference type="RefSeq" id="WP_011844367.1">
    <property type="nucleotide sequence ID" value="NZ_CP109831.1"/>
</dbReference>
<evidence type="ECO:0000313" key="2">
    <source>
        <dbReference type="EMBL" id="UYU18861.1"/>
    </source>
</evidence>